<dbReference type="RefSeq" id="XP_007397520.1">
    <property type="nucleotide sequence ID" value="XM_007397458.1"/>
</dbReference>
<accession>K5VTN6</accession>
<name>K5VTN6_PHACS</name>
<gene>
    <name evidence="1" type="ORF">PHACADRAFT_210617</name>
</gene>
<proteinExistence type="predicted"/>
<dbReference type="AlphaFoldDB" id="K5VTN6"/>
<reference evidence="1 2" key="1">
    <citation type="journal article" date="2012" name="BMC Genomics">
        <title>Comparative genomics of the white-rot fungi, Phanerochaete carnosa and P. chrysosporium, to elucidate the genetic basis of the distinct wood types they colonize.</title>
        <authorList>
            <person name="Suzuki H."/>
            <person name="MacDonald J."/>
            <person name="Syed K."/>
            <person name="Salamov A."/>
            <person name="Hori C."/>
            <person name="Aerts A."/>
            <person name="Henrissat B."/>
            <person name="Wiebenga A."/>
            <person name="vanKuyk P.A."/>
            <person name="Barry K."/>
            <person name="Lindquist E."/>
            <person name="LaButti K."/>
            <person name="Lapidus A."/>
            <person name="Lucas S."/>
            <person name="Coutinho P."/>
            <person name="Gong Y."/>
            <person name="Samejima M."/>
            <person name="Mahadevan R."/>
            <person name="Abou-Zaid M."/>
            <person name="de Vries R.P."/>
            <person name="Igarashi K."/>
            <person name="Yadav J.S."/>
            <person name="Grigoriev I.V."/>
            <person name="Master E.R."/>
        </authorList>
    </citation>
    <scope>NUCLEOTIDE SEQUENCE [LARGE SCALE GENOMIC DNA]</scope>
    <source>
        <strain evidence="1 2">HHB-10118-sp</strain>
    </source>
</reference>
<dbReference type="Proteomes" id="UP000008370">
    <property type="component" value="Unassembled WGS sequence"/>
</dbReference>
<keyword evidence="2" id="KW-1185">Reference proteome</keyword>
<dbReference type="InParanoid" id="K5VTN6"/>
<dbReference type="EMBL" id="JH930473">
    <property type="protein sequence ID" value="EKM54843.1"/>
    <property type="molecule type" value="Genomic_DNA"/>
</dbReference>
<evidence type="ECO:0000313" key="1">
    <source>
        <dbReference type="EMBL" id="EKM54843.1"/>
    </source>
</evidence>
<dbReference type="GeneID" id="18912988"/>
<organism evidence="1 2">
    <name type="scientific">Phanerochaete carnosa (strain HHB-10118-sp)</name>
    <name type="common">White-rot fungus</name>
    <name type="synonym">Peniophora carnosa</name>
    <dbReference type="NCBI Taxonomy" id="650164"/>
    <lineage>
        <taxon>Eukaryota</taxon>
        <taxon>Fungi</taxon>
        <taxon>Dikarya</taxon>
        <taxon>Basidiomycota</taxon>
        <taxon>Agaricomycotina</taxon>
        <taxon>Agaricomycetes</taxon>
        <taxon>Polyporales</taxon>
        <taxon>Phanerochaetaceae</taxon>
        <taxon>Phanerochaete</taxon>
    </lineage>
</organism>
<protein>
    <submittedName>
        <fullName evidence="1">Uncharacterized protein</fullName>
    </submittedName>
</protein>
<sequence length="234" mass="26445">MRTCAASLISSNAGGLTESLVKHLMGAKTTAVFHPDGRNSKNEYGLDSKRPWLQYDMFMTLEARGEGPERRDAAHGGGAPVRARAMPQVEYRAQRASYERAPAGQARWRIHRVSCVSARLHCLPQAMSPLTRYHWSRPGLYERPPGLRVRKGWSVRARFKEQVRQKEQDDDEAQGFDETFVGVYVSPFVASAFYLIIPPCQAGAWYLTDARMGYYLAMLLSLDRFCQYVCLCAT</sequence>
<dbReference type="KEGG" id="pco:PHACADRAFT_210617"/>
<evidence type="ECO:0000313" key="2">
    <source>
        <dbReference type="Proteomes" id="UP000008370"/>
    </source>
</evidence>
<dbReference type="STRING" id="650164.K5VTN6"/>
<feature type="non-terminal residue" evidence="1">
    <location>
        <position position="234"/>
    </location>
</feature>
<dbReference type="HOGENOM" id="CLU_1187455_0_0_1"/>